<dbReference type="Proteomes" id="UP000307440">
    <property type="component" value="Unassembled WGS sequence"/>
</dbReference>
<feature type="transmembrane region" description="Helical" evidence="1">
    <location>
        <begin position="129"/>
        <end position="147"/>
    </location>
</feature>
<keyword evidence="1" id="KW-0812">Transmembrane</keyword>
<sequence length="162" mass="17925">MAPEPRNVEALNAVLSIFIVGFGIASLVDASWLLSRYAQGDTLASPTLVPFGIYIMVSSGWTIAVFVGLWWRNPVKALVGRTLWLFLVSSAMWLASAIGLTVLYQGSYSCISVTHLPINLGFDHCHQHVALQAFCWVQVCLFIILGLNNEENIRFRDQGSRP</sequence>
<feature type="transmembrane region" description="Helical" evidence="1">
    <location>
        <begin position="12"/>
        <end position="33"/>
    </location>
</feature>
<feature type="transmembrane region" description="Helical" evidence="1">
    <location>
        <begin position="53"/>
        <end position="71"/>
    </location>
</feature>
<dbReference type="AlphaFoldDB" id="A0A5C3KH65"/>
<accession>A0A5C3KH65</accession>
<dbReference type="EMBL" id="ML210362">
    <property type="protein sequence ID" value="TFK19073.1"/>
    <property type="molecule type" value="Genomic_DNA"/>
</dbReference>
<proteinExistence type="predicted"/>
<gene>
    <name evidence="2" type="ORF">FA15DRAFT_674778</name>
</gene>
<reference evidence="2 3" key="1">
    <citation type="journal article" date="2019" name="Nat. Ecol. Evol.">
        <title>Megaphylogeny resolves global patterns of mushroom evolution.</title>
        <authorList>
            <person name="Varga T."/>
            <person name="Krizsan K."/>
            <person name="Foldi C."/>
            <person name="Dima B."/>
            <person name="Sanchez-Garcia M."/>
            <person name="Sanchez-Ramirez S."/>
            <person name="Szollosi G.J."/>
            <person name="Szarkandi J.G."/>
            <person name="Papp V."/>
            <person name="Albert L."/>
            <person name="Andreopoulos W."/>
            <person name="Angelini C."/>
            <person name="Antonin V."/>
            <person name="Barry K.W."/>
            <person name="Bougher N.L."/>
            <person name="Buchanan P."/>
            <person name="Buyck B."/>
            <person name="Bense V."/>
            <person name="Catcheside P."/>
            <person name="Chovatia M."/>
            <person name="Cooper J."/>
            <person name="Damon W."/>
            <person name="Desjardin D."/>
            <person name="Finy P."/>
            <person name="Geml J."/>
            <person name="Haridas S."/>
            <person name="Hughes K."/>
            <person name="Justo A."/>
            <person name="Karasinski D."/>
            <person name="Kautmanova I."/>
            <person name="Kiss B."/>
            <person name="Kocsube S."/>
            <person name="Kotiranta H."/>
            <person name="LaButti K.M."/>
            <person name="Lechner B.E."/>
            <person name="Liimatainen K."/>
            <person name="Lipzen A."/>
            <person name="Lukacs Z."/>
            <person name="Mihaltcheva S."/>
            <person name="Morgado L.N."/>
            <person name="Niskanen T."/>
            <person name="Noordeloos M.E."/>
            <person name="Ohm R.A."/>
            <person name="Ortiz-Santana B."/>
            <person name="Ovrebo C."/>
            <person name="Racz N."/>
            <person name="Riley R."/>
            <person name="Savchenko A."/>
            <person name="Shiryaev A."/>
            <person name="Soop K."/>
            <person name="Spirin V."/>
            <person name="Szebenyi C."/>
            <person name="Tomsovsky M."/>
            <person name="Tulloss R.E."/>
            <person name="Uehling J."/>
            <person name="Grigoriev I.V."/>
            <person name="Vagvolgyi C."/>
            <person name="Papp T."/>
            <person name="Martin F.M."/>
            <person name="Miettinen O."/>
            <person name="Hibbett D.S."/>
            <person name="Nagy L.G."/>
        </authorList>
    </citation>
    <scope>NUCLEOTIDE SEQUENCE [LARGE SCALE GENOMIC DNA]</scope>
    <source>
        <strain evidence="2 3">CBS 121175</strain>
    </source>
</reference>
<feature type="transmembrane region" description="Helical" evidence="1">
    <location>
        <begin position="83"/>
        <end position="104"/>
    </location>
</feature>
<organism evidence="2 3">
    <name type="scientific">Coprinopsis marcescibilis</name>
    <name type="common">Agaric fungus</name>
    <name type="synonym">Psathyrella marcescibilis</name>
    <dbReference type="NCBI Taxonomy" id="230819"/>
    <lineage>
        <taxon>Eukaryota</taxon>
        <taxon>Fungi</taxon>
        <taxon>Dikarya</taxon>
        <taxon>Basidiomycota</taxon>
        <taxon>Agaricomycotina</taxon>
        <taxon>Agaricomycetes</taxon>
        <taxon>Agaricomycetidae</taxon>
        <taxon>Agaricales</taxon>
        <taxon>Agaricineae</taxon>
        <taxon>Psathyrellaceae</taxon>
        <taxon>Coprinopsis</taxon>
    </lineage>
</organism>
<evidence type="ECO:0000313" key="2">
    <source>
        <dbReference type="EMBL" id="TFK19073.1"/>
    </source>
</evidence>
<keyword evidence="1" id="KW-1133">Transmembrane helix</keyword>
<evidence type="ECO:0000256" key="1">
    <source>
        <dbReference type="SAM" id="Phobius"/>
    </source>
</evidence>
<protein>
    <recommendedName>
        <fullName evidence="4">MARVEL domain-containing protein</fullName>
    </recommendedName>
</protein>
<keyword evidence="3" id="KW-1185">Reference proteome</keyword>
<evidence type="ECO:0008006" key="4">
    <source>
        <dbReference type="Google" id="ProtNLM"/>
    </source>
</evidence>
<keyword evidence="1" id="KW-0472">Membrane</keyword>
<name>A0A5C3KH65_COPMA</name>
<evidence type="ECO:0000313" key="3">
    <source>
        <dbReference type="Proteomes" id="UP000307440"/>
    </source>
</evidence>